<dbReference type="Proteomes" id="UP000798662">
    <property type="component" value="Chromosome 1"/>
</dbReference>
<evidence type="ECO:0000313" key="1">
    <source>
        <dbReference type="EMBL" id="KAK1858138.1"/>
    </source>
</evidence>
<accession>A0ACC3BKK6</accession>
<keyword evidence="2" id="KW-1185">Reference proteome</keyword>
<comment type="caution">
    <text evidence="1">The sequence shown here is derived from an EMBL/GenBank/DDBJ whole genome shotgun (WGS) entry which is preliminary data.</text>
</comment>
<name>A0ACC3BKK6_PYRYE</name>
<gene>
    <name evidence="1" type="ORF">I4F81_000750</name>
</gene>
<organism evidence="1 2">
    <name type="scientific">Pyropia yezoensis</name>
    <name type="common">Susabi-nori</name>
    <name type="synonym">Porphyra yezoensis</name>
    <dbReference type="NCBI Taxonomy" id="2788"/>
    <lineage>
        <taxon>Eukaryota</taxon>
        <taxon>Rhodophyta</taxon>
        <taxon>Bangiophyceae</taxon>
        <taxon>Bangiales</taxon>
        <taxon>Bangiaceae</taxon>
        <taxon>Pyropia</taxon>
    </lineage>
</organism>
<evidence type="ECO:0000313" key="2">
    <source>
        <dbReference type="Proteomes" id="UP000798662"/>
    </source>
</evidence>
<proteinExistence type="predicted"/>
<protein>
    <submittedName>
        <fullName evidence="1">Uncharacterized protein</fullName>
    </submittedName>
</protein>
<dbReference type="EMBL" id="CM020618">
    <property type="protein sequence ID" value="KAK1858138.1"/>
    <property type="molecule type" value="Genomic_DNA"/>
</dbReference>
<sequence>MALSAAQLTIIAVFLVALLIAAAARAAFRRRHLAALLERLPTTPAELPAGALTPAARSLLAAAPRTVVAPPPVDGSGEAGGEYAGVHFASAVSSALGLLARGGGGRLTVAAALQEQADEVDRRGGYYGAKGGVGCGGGYGGAASGADRTVLTVRSYVAHLRGRLDGVATGAVGGGVSDADWALLVSTYERARFGRQQITEPEYREFHGCHHRTLRREDMVESIYKPQDSSAKN</sequence>
<reference evidence="1" key="1">
    <citation type="submission" date="2019-11" db="EMBL/GenBank/DDBJ databases">
        <title>Nori genome reveals adaptations in red seaweeds to the harsh intertidal environment.</title>
        <authorList>
            <person name="Wang D."/>
            <person name="Mao Y."/>
        </authorList>
    </citation>
    <scope>NUCLEOTIDE SEQUENCE</scope>
    <source>
        <tissue evidence="1">Gametophyte</tissue>
    </source>
</reference>